<evidence type="ECO:0000256" key="5">
    <source>
        <dbReference type="ARBA" id="ARBA00023016"/>
    </source>
</evidence>
<evidence type="ECO:0000256" key="11">
    <source>
        <dbReference type="RuleBase" id="RU000639"/>
    </source>
</evidence>
<dbReference type="Pfam" id="PF01025">
    <property type="entry name" value="GrpE"/>
    <property type="match status" value="1"/>
</dbReference>
<dbReference type="GO" id="GO:0006457">
    <property type="term" value="P:protein folding"/>
    <property type="evidence" value="ECO:0007669"/>
    <property type="project" value="InterPro"/>
</dbReference>
<sequence>MSEQETNKPEEQMEEAAAAAEAAAAEAAEAQAAEGADAEEDPLAQLKSENAELKDRLVRALAETENVRRRAEKDKADASAYGVTAFARDILNVSDNLKRALESAPAEIPEALKAFVDGVDMTERELLNILERHGIRKVEPEVGEKFDHQFHQAMFEVPTNEHAPGSVMQVVAAGYVIKDRLLRPAMVGVAKGEVQKVDQEV</sequence>
<dbReference type="GO" id="GO:0051087">
    <property type="term" value="F:protein-folding chaperone binding"/>
    <property type="evidence" value="ECO:0007669"/>
    <property type="project" value="InterPro"/>
</dbReference>
<dbReference type="GO" id="GO:0042803">
    <property type="term" value="F:protein homodimerization activity"/>
    <property type="evidence" value="ECO:0007669"/>
    <property type="project" value="InterPro"/>
</dbReference>
<dbReference type="GO" id="GO:0051082">
    <property type="term" value="F:unfolded protein binding"/>
    <property type="evidence" value="ECO:0007669"/>
    <property type="project" value="TreeGrafter"/>
</dbReference>
<dbReference type="InterPro" id="IPR000740">
    <property type="entry name" value="GrpE"/>
</dbReference>
<comment type="function">
    <text evidence="7 10 11">Participates actively in the response to hyperosmotic and heat shock by preventing the aggregation of stress-denatured proteins, in association with DnaK and GrpE. It is the nucleotide exchange factor for DnaK and may function as a thermosensor. Unfolded proteins bind initially to DnaJ; upon interaction with the DnaJ-bound protein, DnaK hydrolyzes its bound ATP, resulting in the formation of a stable complex. GrpE releases ADP from DnaK; ATP binding to DnaK triggers the release of the substrate protein, thus completing the reaction cycle. Several rounds of ATP-dependent interactions between DnaJ, DnaK and GrpE are required for fully efficient folding.</text>
</comment>
<dbReference type="SUPFAM" id="SSF51064">
    <property type="entry name" value="Head domain of nucleotide exchange factor GrpE"/>
    <property type="match status" value="1"/>
</dbReference>
<reference evidence="14 15" key="1">
    <citation type="submission" date="2016-10" db="EMBL/GenBank/DDBJ databases">
        <authorList>
            <person name="de Groot N.N."/>
        </authorList>
    </citation>
    <scope>NUCLEOTIDE SEQUENCE [LARGE SCALE GENOMIC DNA]</scope>
    <source>
        <strain evidence="14 15">CGMCC 1.9109</strain>
    </source>
</reference>
<dbReference type="Gene3D" id="2.30.22.10">
    <property type="entry name" value="Head domain of nucleotide exchange factor GrpE"/>
    <property type="match status" value="1"/>
</dbReference>
<dbReference type="GO" id="GO:0005737">
    <property type="term" value="C:cytoplasm"/>
    <property type="evidence" value="ECO:0007669"/>
    <property type="project" value="UniProtKB-SubCell"/>
</dbReference>
<evidence type="ECO:0000313" key="14">
    <source>
        <dbReference type="EMBL" id="SDD30688.1"/>
    </source>
</evidence>
<evidence type="ECO:0000256" key="7">
    <source>
        <dbReference type="ARBA" id="ARBA00053401"/>
    </source>
</evidence>
<evidence type="ECO:0000256" key="4">
    <source>
        <dbReference type="ARBA" id="ARBA00022490"/>
    </source>
</evidence>
<comment type="subunit">
    <text evidence="3 10">Homodimer.</text>
</comment>
<evidence type="ECO:0000256" key="9">
    <source>
        <dbReference type="ARBA" id="ARBA00076414"/>
    </source>
</evidence>
<dbReference type="Proteomes" id="UP000183685">
    <property type="component" value="Unassembled WGS sequence"/>
</dbReference>
<evidence type="ECO:0000256" key="8">
    <source>
        <dbReference type="ARBA" id="ARBA00072274"/>
    </source>
</evidence>
<dbReference type="STRING" id="637679.GCA_001550055_00590"/>
<dbReference type="PROSITE" id="PS01071">
    <property type="entry name" value="GRPE"/>
    <property type="match status" value="1"/>
</dbReference>
<dbReference type="CDD" id="cd00446">
    <property type="entry name" value="GrpE"/>
    <property type="match status" value="1"/>
</dbReference>
<evidence type="ECO:0000256" key="3">
    <source>
        <dbReference type="ARBA" id="ARBA00011738"/>
    </source>
</evidence>
<comment type="subcellular location">
    <subcellularLocation>
        <location evidence="1 10">Cytoplasm</location>
    </subcellularLocation>
</comment>
<keyword evidence="6 10" id="KW-0143">Chaperone</keyword>
<dbReference type="Gene3D" id="3.90.20.20">
    <property type="match status" value="1"/>
</dbReference>
<dbReference type="EMBL" id="FNAK01000001">
    <property type="protein sequence ID" value="SDD30688.1"/>
    <property type="molecule type" value="Genomic_DNA"/>
</dbReference>
<dbReference type="RefSeq" id="WP_068308699.1">
    <property type="nucleotide sequence ID" value="NZ_FNAK01000001.1"/>
</dbReference>
<dbReference type="GO" id="GO:0000774">
    <property type="term" value="F:adenyl-nucleotide exchange factor activity"/>
    <property type="evidence" value="ECO:0007669"/>
    <property type="project" value="InterPro"/>
</dbReference>
<dbReference type="PRINTS" id="PR00773">
    <property type="entry name" value="GRPEPROTEIN"/>
</dbReference>
<evidence type="ECO:0000313" key="15">
    <source>
        <dbReference type="Proteomes" id="UP000183685"/>
    </source>
</evidence>
<comment type="similarity">
    <text evidence="2 10 12">Belongs to the GrpE family.</text>
</comment>
<dbReference type="NCBIfam" id="NF010739">
    <property type="entry name" value="PRK14141.1"/>
    <property type="match status" value="1"/>
</dbReference>
<dbReference type="PANTHER" id="PTHR21237">
    <property type="entry name" value="GRPE PROTEIN"/>
    <property type="match status" value="1"/>
</dbReference>
<evidence type="ECO:0000256" key="13">
    <source>
        <dbReference type="SAM" id="MobiDB-lite"/>
    </source>
</evidence>
<evidence type="ECO:0000256" key="10">
    <source>
        <dbReference type="HAMAP-Rule" id="MF_01151"/>
    </source>
</evidence>
<dbReference type="SUPFAM" id="SSF58014">
    <property type="entry name" value="Coiled-coil domain of nucleotide exchange factor GrpE"/>
    <property type="match status" value="1"/>
</dbReference>
<evidence type="ECO:0000256" key="12">
    <source>
        <dbReference type="RuleBase" id="RU004478"/>
    </source>
</evidence>
<dbReference type="NCBIfam" id="NF010738">
    <property type="entry name" value="PRK14140.1"/>
    <property type="match status" value="1"/>
</dbReference>
<protein>
    <recommendedName>
        <fullName evidence="8 10">Protein GrpE</fullName>
    </recommendedName>
    <alternativeName>
        <fullName evidence="9 10">HSP-70 cofactor</fullName>
    </alternativeName>
</protein>
<evidence type="ECO:0000256" key="2">
    <source>
        <dbReference type="ARBA" id="ARBA00009054"/>
    </source>
</evidence>
<keyword evidence="15" id="KW-1185">Reference proteome</keyword>
<feature type="compositionally biased region" description="Basic and acidic residues" evidence="13">
    <location>
        <begin position="1"/>
        <end position="11"/>
    </location>
</feature>
<gene>
    <name evidence="10" type="primary">grpE</name>
    <name evidence="14" type="ORF">SAMN04488071_0299</name>
</gene>
<dbReference type="InterPro" id="IPR013805">
    <property type="entry name" value="GrpE_CC"/>
</dbReference>
<keyword evidence="5 10" id="KW-0346">Stress response</keyword>
<organism evidence="14 15">
    <name type="scientific">Kordiimonas lacus</name>
    <dbReference type="NCBI Taxonomy" id="637679"/>
    <lineage>
        <taxon>Bacteria</taxon>
        <taxon>Pseudomonadati</taxon>
        <taxon>Pseudomonadota</taxon>
        <taxon>Alphaproteobacteria</taxon>
        <taxon>Kordiimonadales</taxon>
        <taxon>Kordiimonadaceae</taxon>
        <taxon>Kordiimonas</taxon>
    </lineage>
</organism>
<dbReference type="PANTHER" id="PTHR21237:SF23">
    <property type="entry name" value="GRPE PROTEIN HOMOLOG, MITOCHONDRIAL"/>
    <property type="match status" value="1"/>
</dbReference>
<dbReference type="OrthoDB" id="9789811at2"/>
<evidence type="ECO:0000256" key="1">
    <source>
        <dbReference type="ARBA" id="ARBA00004496"/>
    </source>
</evidence>
<dbReference type="FunFam" id="2.30.22.10:FF:000001">
    <property type="entry name" value="Protein GrpE"/>
    <property type="match status" value="1"/>
</dbReference>
<dbReference type="AlphaFoldDB" id="A0A1G6TNK9"/>
<evidence type="ECO:0000256" key="6">
    <source>
        <dbReference type="ARBA" id="ARBA00023186"/>
    </source>
</evidence>
<accession>A0A1G6TNK9</accession>
<name>A0A1G6TNK9_9PROT</name>
<dbReference type="InterPro" id="IPR009012">
    <property type="entry name" value="GrpE_head"/>
</dbReference>
<dbReference type="HAMAP" id="MF_01151">
    <property type="entry name" value="GrpE"/>
    <property type="match status" value="1"/>
</dbReference>
<keyword evidence="4 10" id="KW-0963">Cytoplasm</keyword>
<feature type="region of interest" description="Disordered" evidence="13">
    <location>
        <begin position="1"/>
        <end position="50"/>
    </location>
</feature>
<feature type="compositionally biased region" description="Low complexity" evidence="13">
    <location>
        <begin position="15"/>
        <end position="35"/>
    </location>
</feature>
<proteinExistence type="inferred from homology"/>